<comment type="caution">
    <text evidence="2">The sequence shown here is derived from an EMBL/GenBank/DDBJ whole genome shotgun (WGS) entry which is preliminary data.</text>
</comment>
<protein>
    <recommendedName>
        <fullName evidence="4">Rod shape-determining protein MreD</fullName>
    </recommendedName>
</protein>
<reference evidence="2" key="2">
    <citation type="journal article" date="2021" name="Microbiome">
        <title>Successional dynamics and alternative stable states in a saline activated sludge microbial community over 9 years.</title>
        <authorList>
            <person name="Wang Y."/>
            <person name="Ye J."/>
            <person name="Ju F."/>
            <person name="Liu L."/>
            <person name="Boyd J.A."/>
            <person name="Deng Y."/>
            <person name="Parks D.H."/>
            <person name="Jiang X."/>
            <person name="Yin X."/>
            <person name="Woodcroft B.J."/>
            <person name="Tyson G.W."/>
            <person name="Hugenholtz P."/>
            <person name="Polz M.F."/>
            <person name="Zhang T."/>
        </authorList>
    </citation>
    <scope>NUCLEOTIDE SEQUENCE</scope>
    <source>
        <strain evidence="2">HKST-UBA02</strain>
    </source>
</reference>
<sequence length="124" mass="13908">MTYIFLFLVTFIIALLEPLLGLLLPGVMAFVPPLVVWIFLWLYGAFDDKRYFFILASIIGLVLDSIEQTLLGFHALLIISSINGSIWAIRSIIDKSNLKYPAIIVLTGVIYYGGEVLYHLLTGL</sequence>
<keyword evidence="1" id="KW-1133">Transmembrane helix</keyword>
<dbReference type="EMBL" id="JAGQKY010000053">
    <property type="protein sequence ID" value="MCA9397507.1"/>
    <property type="molecule type" value="Genomic_DNA"/>
</dbReference>
<dbReference type="AlphaFoldDB" id="A0A955LVW7"/>
<accession>A0A955LVW7</accession>
<reference evidence="2" key="1">
    <citation type="submission" date="2020-04" db="EMBL/GenBank/DDBJ databases">
        <authorList>
            <person name="Zhang T."/>
        </authorList>
    </citation>
    <scope>NUCLEOTIDE SEQUENCE</scope>
    <source>
        <strain evidence="2">HKST-UBA02</strain>
    </source>
</reference>
<evidence type="ECO:0008006" key="4">
    <source>
        <dbReference type="Google" id="ProtNLM"/>
    </source>
</evidence>
<feature type="transmembrane region" description="Helical" evidence="1">
    <location>
        <begin position="26"/>
        <end position="43"/>
    </location>
</feature>
<keyword evidence="1" id="KW-0472">Membrane</keyword>
<evidence type="ECO:0000256" key="1">
    <source>
        <dbReference type="SAM" id="Phobius"/>
    </source>
</evidence>
<feature type="transmembrane region" description="Helical" evidence="1">
    <location>
        <begin position="100"/>
        <end position="121"/>
    </location>
</feature>
<proteinExistence type="predicted"/>
<feature type="transmembrane region" description="Helical" evidence="1">
    <location>
        <begin position="72"/>
        <end position="93"/>
    </location>
</feature>
<dbReference type="Proteomes" id="UP000699691">
    <property type="component" value="Unassembled WGS sequence"/>
</dbReference>
<organism evidence="2 3">
    <name type="scientific">candidate division WWE3 bacterium</name>
    <dbReference type="NCBI Taxonomy" id="2053526"/>
    <lineage>
        <taxon>Bacteria</taxon>
        <taxon>Katanobacteria</taxon>
    </lineage>
</organism>
<gene>
    <name evidence="2" type="ORF">KC573_01650</name>
</gene>
<keyword evidence="1" id="KW-0812">Transmembrane</keyword>
<name>A0A955LVW7_UNCKA</name>
<evidence type="ECO:0000313" key="2">
    <source>
        <dbReference type="EMBL" id="MCA9397507.1"/>
    </source>
</evidence>
<evidence type="ECO:0000313" key="3">
    <source>
        <dbReference type="Proteomes" id="UP000699691"/>
    </source>
</evidence>
<feature type="transmembrane region" description="Helical" evidence="1">
    <location>
        <begin position="50"/>
        <end position="66"/>
    </location>
</feature>